<dbReference type="Pfam" id="PF19269">
    <property type="entry name" value="Anticodon_2"/>
    <property type="match status" value="1"/>
</dbReference>
<comment type="function">
    <text evidence="10">Catalyzes the attachment of glutamate to tRNA(Glu) in a two-step reaction: glutamate is first activated by ATP to form Glu-AMP and then transferred to the acceptor end of tRNA(Glu).</text>
</comment>
<evidence type="ECO:0000313" key="13">
    <source>
        <dbReference type="EMBL" id="AHF03256.1"/>
    </source>
</evidence>
<keyword evidence="6 10" id="KW-0547">Nucleotide-binding</keyword>
<comment type="subcellular location">
    <subcellularLocation>
        <location evidence="1 10">Cytoplasm</location>
    </subcellularLocation>
</comment>
<keyword evidence="4 10" id="KW-0963">Cytoplasm</keyword>
<dbReference type="GO" id="GO:0005524">
    <property type="term" value="F:ATP binding"/>
    <property type="evidence" value="ECO:0007669"/>
    <property type="project" value="UniProtKB-UniRule"/>
</dbReference>
<name>W0E2F5_MARPU</name>
<dbReference type="GO" id="GO:0006424">
    <property type="term" value="P:glutamyl-tRNA aminoacylation"/>
    <property type="evidence" value="ECO:0007669"/>
    <property type="project" value="UniProtKB-UniRule"/>
</dbReference>
<dbReference type="InterPro" id="IPR020058">
    <property type="entry name" value="Glu/Gln-tRNA-synth_Ib_cat-dom"/>
</dbReference>
<dbReference type="PANTHER" id="PTHR43311">
    <property type="entry name" value="GLUTAMATE--TRNA LIGASE"/>
    <property type="match status" value="1"/>
</dbReference>
<dbReference type="InterPro" id="IPR033910">
    <property type="entry name" value="GluRS_core"/>
</dbReference>
<feature type="domain" description="Aminoacyl-tRNA synthetase class I anticodon-binding" evidence="12">
    <location>
        <begin position="317"/>
        <end position="461"/>
    </location>
</feature>
<gene>
    <name evidence="10 13" type="primary">gltX</name>
    <name evidence="13" type="ORF">MARPU_04675</name>
</gene>
<dbReference type="SUPFAM" id="SSF52374">
    <property type="entry name" value="Nucleotidylyl transferase"/>
    <property type="match status" value="1"/>
</dbReference>
<dbReference type="GO" id="GO:0004818">
    <property type="term" value="F:glutamate-tRNA ligase activity"/>
    <property type="evidence" value="ECO:0007669"/>
    <property type="project" value="UniProtKB-UniRule"/>
</dbReference>
<evidence type="ECO:0000256" key="3">
    <source>
        <dbReference type="ARBA" id="ARBA00011245"/>
    </source>
</evidence>
<dbReference type="InterPro" id="IPR045462">
    <property type="entry name" value="aa-tRNA-synth_I_cd-bd"/>
</dbReference>
<dbReference type="Proteomes" id="UP000005275">
    <property type="component" value="Chromosome"/>
</dbReference>
<evidence type="ECO:0000259" key="12">
    <source>
        <dbReference type="Pfam" id="PF19269"/>
    </source>
</evidence>
<protein>
    <recommendedName>
        <fullName evidence="10">Glutamate--tRNA ligase</fullName>
        <ecNumber evidence="10">6.1.1.17</ecNumber>
    </recommendedName>
    <alternativeName>
        <fullName evidence="10">Glutamyl-tRNA synthetase</fullName>
        <shortName evidence="10">GluRS</shortName>
    </alternativeName>
</protein>
<dbReference type="STRING" id="765910.MARPU_04675"/>
<dbReference type="AlphaFoldDB" id="W0E2F5"/>
<evidence type="ECO:0000313" key="14">
    <source>
        <dbReference type="Proteomes" id="UP000005275"/>
    </source>
</evidence>
<evidence type="ECO:0000256" key="2">
    <source>
        <dbReference type="ARBA" id="ARBA00007894"/>
    </source>
</evidence>
<dbReference type="GO" id="GO:0000049">
    <property type="term" value="F:tRNA binding"/>
    <property type="evidence" value="ECO:0007669"/>
    <property type="project" value="InterPro"/>
</dbReference>
<evidence type="ECO:0000256" key="10">
    <source>
        <dbReference type="HAMAP-Rule" id="MF_00022"/>
    </source>
</evidence>
<dbReference type="Pfam" id="PF00749">
    <property type="entry name" value="tRNA-synt_1c"/>
    <property type="match status" value="1"/>
</dbReference>
<sequence>MTVRTRFAPSPTGYLHVGGARTALFSYLFARRHGGQFVLRIEDTDLERSTEESVNAILEGMTWLGLEYDEGPFYQTQRFDRYNQVIDELLDKGLAYRCDCPKERLDKLREDQMARKVKPRYDGCCRNRQVDPDKPHVIRFKNPADGVVVVDDMIRGRMPFNNAELDDLIIRRSDGSPTYNLTVVVDDADMGITHVIRGDDHINNTPRQINILRALGRDVPQYAHVPMILGDDGARLSKRHGAVGVMSYRDQGYLPEALLNYLVRLGWSHGDQEIFSLEEMVELFDIGAVNKAASAFNTDKLDWLNQHYLHHAEPSRIARLLSPHMGRLGIDPSTGPELAEVVKAQAARAKTLAELAEISAFCYQDFEAFDETSAKKHLRPVAREALERLRAAFEMMAYEDWNPDDLKRVVERVSEELEVKMGKVAQPLRVAIVGRAASPGIEETLMLVGKEATLRRIDKALAYIAEREGAA</sequence>
<accession>W0E2F5</accession>
<dbReference type="EMBL" id="CP007031">
    <property type="protein sequence ID" value="AHF03256.1"/>
    <property type="molecule type" value="Genomic_DNA"/>
</dbReference>
<keyword evidence="9 10" id="KW-0030">Aminoacyl-tRNA synthetase</keyword>
<dbReference type="InterPro" id="IPR014729">
    <property type="entry name" value="Rossmann-like_a/b/a_fold"/>
</dbReference>
<reference evidence="13 14" key="1">
    <citation type="submission" date="2013-12" db="EMBL/GenBank/DDBJ databases">
        <authorList>
            <consortium name="DOE Joint Genome Institute"/>
            <person name="Bryant D.A."/>
            <person name="Huntemann M."/>
            <person name="Han J."/>
            <person name="Chen A."/>
            <person name="Kyrpides N."/>
            <person name="Mavromatis K."/>
            <person name="Markowitz V."/>
            <person name="Palaniappan K."/>
            <person name="Ivanova N."/>
            <person name="Schaumberg A."/>
            <person name="Pati A."/>
            <person name="Liolios K."/>
            <person name="Nordberg H.P."/>
            <person name="Cantor M.N."/>
            <person name="Hua S.X."/>
            <person name="Woyke T."/>
        </authorList>
    </citation>
    <scope>NUCLEOTIDE SEQUENCE [LARGE SCALE GENOMIC DNA]</scope>
    <source>
        <strain evidence="13 14">984</strain>
    </source>
</reference>
<dbReference type="RefSeq" id="WP_005220278.1">
    <property type="nucleotide sequence ID" value="NZ_CP007031.1"/>
</dbReference>
<dbReference type="PANTHER" id="PTHR43311:SF2">
    <property type="entry name" value="GLUTAMATE--TRNA LIGASE, MITOCHONDRIAL-RELATED"/>
    <property type="match status" value="1"/>
</dbReference>
<dbReference type="GO" id="GO:0005829">
    <property type="term" value="C:cytosol"/>
    <property type="evidence" value="ECO:0007669"/>
    <property type="project" value="TreeGrafter"/>
</dbReference>
<evidence type="ECO:0000256" key="4">
    <source>
        <dbReference type="ARBA" id="ARBA00022490"/>
    </source>
</evidence>
<feature type="binding site" evidence="10">
    <location>
        <position position="238"/>
    </location>
    <ligand>
        <name>ATP</name>
        <dbReference type="ChEBI" id="CHEBI:30616"/>
    </ligand>
</feature>
<evidence type="ECO:0000256" key="1">
    <source>
        <dbReference type="ARBA" id="ARBA00004496"/>
    </source>
</evidence>
<dbReference type="HOGENOM" id="CLU_015768_6_0_6"/>
<dbReference type="InterPro" id="IPR049940">
    <property type="entry name" value="GluQ/Sye"/>
</dbReference>
<dbReference type="OrthoDB" id="9807503at2"/>
<dbReference type="InterPro" id="IPR000924">
    <property type="entry name" value="Glu/Gln-tRNA-synth"/>
</dbReference>
<keyword evidence="7 10" id="KW-0067">ATP-binding</keyword>
<comment type="subunit">
    <text evidence="3 10">Monomer.</text>
</comment>
<dbReference type="EC" id="6.1.1.17" evidence="10"/>
<comment type="caution">
    <text evidence="10">Lacks conserved residue(s) required for the propagation of feature annotation.</text>
</comment>
<evidence type="ECO:0000256" key="6">
    <source>
        <dbReference type="ARBA" id="ARBA00022741"/>
    </source>
</evidence>
<feature type="short sequence motif" description="'HIGH' region" evidence="10">
    <location>
        <begin position="9"/>
        <end position="19"/>
    </location>
</feature>
<evidence type="ECO:0000256" key="5">
    <source>
        <dbReference type="ARBA" id="ARBA00022598"/>
    </source>
</evidence>
<dbReference type="NCBIfam" id="TIGR00464">
    <property type="entry name" value="gltX_bact"/>
    <property type="match status" value="1"/>
</dbReference>
<keyword evidence="14" id="KW-1185">Reference proteome</keyword>
<dbReference type="PROSITE" id="PS00178">
    <property type="entry name" value="AA_TRNA_LIGASE_I"/>
    <property type="match status" value="1"/>
</dbReference>
<dbReference type="InterPro" id="IPR001412">
    <property type="entry name" value="aa-tRNA-synth_I_CS"/>
</dbReference>
<dbReference type="Gene3D" id="1.10.10.350">
    <property type="match status" value="1"/>
</dbReference>
<proteinExistence type="inferred from homology"/>
<dbReference type="InterPro" id="IPR008925">
    <property type="entry name" value="aa_tRNA-synth_I_cd-bd_sf"/>
</dbReference>
<evidence type="ECO:0000256" key="9">
    <source>
        <dbReference type="ARBA" id="ARBA00023146"/>
    </source>
</evidence>
<dbReference type="GO" id="GO:0008270">
    <property type="term" value="F:zinc ion binding"/>
    <property type="evidence" value="ECO:0007669"/>
    <property type="project" value="InterPro"/>
</dbReference>
<organism evidence="13 14">
    <name type="scientific">Marichromatium purpuratum 984</name>
    <dbReference type="NCBI Taxonomy" id="765910"/>
    <lineage>
        <taxon>Bacteria</taxon>
        <taxon>Pseudomonadati</taxon>
        <taxon>Pseudomonadota</taxon>
        <taxon>Gammaproteobacteria</taxon>
        <taxon>Chromatiales</taxon>
        <taxon>Chromatiaceae</taxon>
        <taxon>Marichromatium</taxon>
    </lineage>
</organism>
<dbReference type="eggNOG" id="COG0008">
    <property type="taxonomic scope" value="Bacteria"/>
</dbReference>
<dbReference type="PRINTS" id="PR00987">
    <property type="entry name" value="TRNASYNTHGLU"/>
</dbReference>
<feature type="short sequence motif" description="'KMSKS' region" evidence="10">
    <location>
        <begin position="235"/>
        <end position="239"/>
    </location>
</feature>
<dbReference type="FunFam" id="3.40.50.620:FF:000007">
    <property type="entry name" value="Glutamate--tRNA ligase"/>
    <property type="match status" value="1"/>
</dbReference>
<comment type="catalytic activity">
    <reaction evidence="10">
        <text>tRNA(Glu) + L-glutamate + ATP = L-glutamyl-tRNA(Glu) + AMP + diphosphate</text>
        <dbReference type="Rhea" id="RHEA:23540"/>
        <dbReference type="Rhea" id="RHEA-COMP:9663"/>
        <dbReference type="Rhea" id="RHEA-COMP:9680"/>
        <dbReference type="ChEBI" id="CHEBI:29985"/>
        <dbReference type="ChEBI" id="CHEBI:30616"/>
        <dbReference type="ChEBI" id="CHEBI:33019"/>
        <dbReference type="ChEBI" id="CHEBI:78442"/>
        <dbReference type="ChEBI" id="CHEBI:78520"/>
        <dbReference type="ChEBI" id="CHEBI:456215"/>
        <dbReference type="EC" id="6.1.1.17"/>
    </reaction>
</comment>
<evidence type="ECO:0000256" key="8">
    <source>
        <dbReference type="ARBA" id="ARBA00022917"/>
    </source>
</evidence>
<feature type="domain" description="Glutamyl/glutaminyl-tRNA synthetase class Ib catalytic" evidence="11">
    <location>
        <begin position="3"/>
        <end position="303"/>
    </location>
</feature>
<dbReference type="SUPFAM" id="SSF48163">
    <property type="entry name" value="An anticodon-binding domain of class I aminoacyl-tRNA synthetases"/>
    <property type="match status" value="1"/>
</dbReference>
<dbReference type="Gene3D" id="3.40.50.620">
    <property type="entry name" value="HUPs"/>
    <property type="match status" value="1"/>
</dbReference>
<dbReference type="KEGG" id="mpur:MARPU_04675"/>
<evidence type="ECO:0000259" key="11">
    <source>
        <dbReference type="Pfam" id="PF00749"/>
    </source>
</evidence>
<evidence type="ECO:0000256" key="7">
    <source>
        <dbReference type="ARBA" id="ARBA00022840"/>
    </source>
</evidence>
<keyword evidence="8 10" id="KW-0648">Protein biosynthesis</keyword>
<keyword evidence="5 10" id="KW-0436">Ligase</keyword>
<dbReference type="CDD" id="cd00808">
    <property type="entry name" value="GluRS_core"/>
    <property type="match status" value="1"/>
</dbReference>
<comment type="similarity">
    <text evidence="2 10">Belongs to the class-I aminoacyl-tRNA synthetase family. Glutamate--tRNA ligase type 1 subfamily.</text>
</comment>
<dbReference type="InterPro" id="IPR020751">
    <property type="entry name" value="aa-tRNA-synth_I_codon-bd_sub2"/>
</dbReference>
<dbReference type="HAMAP" id="MF_00022">
    <property type="entry name" value="Glu_tRNA_synth_type1"/>
    <property type="match status" value="1"/>
</dbReference>
<dbReference type="InterPro" id="IPR004527">
    <property type="entry name" value="Glu-tRNA-ligase_bac/mito"/>
</dbReference>